<sequence>MARNQEKKTPVIVVKKRRVISPTPVADKTETVIPSVPEEPVPVADAGRNLATPIPDGAQAPAASGKKKKGRPPRRPLRAHWTREFTDQCMKKVKVLFPHLRAEDGGFLPLKVGISRDIPAWLAEHPEAGLTRDEWDCAASCITSRRVYLLRTSVTGVTRYDLDGKPAGQVSEDEAQNARRWLAIRERRWQERQATLTTDGSAEPVAE</sequence>
<evidence type="ECO:0000313" key="5">
    <source>
        <dbReference type="Proteomes" id="UP001219219"/>
    </source>
</evidence>
<reference evidence="4" key="1">
    <citation type="submission" date="2023-02" db="EMBL/GenBank/DDBJ databases">
        <title>Escherichia albertii as a potential enteropathogen in the light of epidemiological and genomic studies.</title>
        <authorList>
            <person name="Leszczynska K."/>
            <person name="Swiecicka I."/>
            <person name="Daniluk T."/>
            <person name="Lebensztejn D."/>
            <person name="Chmielewska S."/>
            <person name="Leszczynska D."/>
            <person name="Gawor J."/>
            <person name="Kliber M."/>
        </authorList>
    </citation>
    <scope>NUCLEOTIDE SEQUENCE</scope>
    <source>
        <strain evidence="4">BIA_7</strain>
        <plasmid evidence="4">pEA7_1</plasmid>
    </source>
</reference>
<gene>
    <name evidence="4" type="ORF">PS049_24750</name>
</gene>
<dbReference type="GO" id="GO:0003723">
    <property type="term" value="F:RNA binding"/>
    <property type="evidence" value="ECO:0007669"/>
    <property type="project" value="UniProtKB-KW"/>
</dbReference>
<dbReference type="InterPro" id="IPR036442">
    <property type="entry name" value="ProQ/FinO_sf"/>
</dbReference>
<proteinExistence type="predicted"/>
<dbReference type="AlphaFoldDB" id="A0AAX3MUP8"/>
<feature type="domain" description="ProQ/FinO" evidence="3">
    <location>
        <begin position="81"/>
        <end position="198"/>
    </location>
</feature>
<dbReference type="Gene3D" id="1.10.1710.10">
    <property type="entry name" value="ProQ/FinO domain"/>
    <property type="match status" value="1"/>
</dbReference>
<geneLocation type="plasmid" evidence="4 5">
    <name>pEA7_1</name>
</geneLocation>
<dbReference type="Proteomes" id="UP001219219">
    <property type="component" value="Plasmid pEA7_1"/>
</dbReference>
<keyword evidence="4" id="KW-0614">Plasmid</keyword>
<organism evidence="4 5">
    <name type="scientific">Escherichia albertii</name>
    <dbReference type="NCBI Taxonomy" id="208962"/>
    <lineage>
        <taxon>Bacteria</taxon>
        <taxon>Pseudomonadati</taxon>
        <taxon>Pseudomonadota</taxon>
        <taxon>Gammaproteobacteria</taxon>
        <taxon>Enterobacterales</taxon>
        <taxon>Enterobacteriaceae</taxon>
        <taxon>Escherichia</taxon>
    </lineage>
</organism>
<keyword evidence="1" id="KW-0694">RNA-binding</keyword>
<dbReference type="SMART" id="SM00945">
    <property type="entry name" value="ProQ"/>
    <property type="match status" value="1"/>
</dbReference>
<evidence type="ECO:0000313" key="4">
    <source>
        <dbReference type="EMBL" id="WDB31879.1"/>
    </source>
</evidence>
<dbReference type="SUPFAM" id="SSF48657">
    <property type="entry name" value="FinO-like"/>
    <property type="match status" value="1"/>
</dbReference>
<feature type="compositionally biased region" description="Low complexity" evidence="2">
    <location>
        <begin position="31"/>
        <end position="43"/>
    </location>
</feature>
<name>A0AAX3MUP8_ESCAL</name>
<evidence type="ECO:0000259" key="3">
    <source>
        <dbReference type="SMART" id="SM00945"/>
    </source>
</evidence>
<evidence type="ECO:0000256" key="2">
    <source>
        <dbReference type="SAM" id="MobiDB-lite"/>
    </source>
</evidence>
<feature type="compositionally biased region" description="Basic residues" evidence="2">
    <location>
        <begin position="65"/>
        <end position="76"/>
    </location>
</feature>
<dbReference type="Pfam" id="PF04352">
    <property type="entry name" value="ProQ"/>
    <property type="match status" value="1"/>
</dbReference>
<dbReference type="RefSeq" id="WP_062898211.1">
    <property type="nucleotide sequence ID" value="NZ_CP117563.1"/>
</dbReference>
<feature type="region of interest" description="Disordered" evidence="2">
    <location>
        <begin position="26"/>
        <end position="76"/>
    </location>
</feature>
<protein>
    <submittedName>
        <fullName evidence="4">ProQ/FINO family protein</fullName>
    </submittedName>
</protein>
<dbReference type="InterPro" id="IPR016103">
    <property type="entry name" value="ProQ/FinO"/>
</dbReference>
<accession>A0AAX3MUP8</accession>
<evidence type="ECO:0000256" key="1">
    <source>
        <dbReference type="ARBA" id="ARBA00022884"/>
    </source>
</evidence>
<dbReference type="EMBL" id="CP117563">
    <property type="protein sequence ID" value="WDB31879.1"/>
    <property type="molecule type" value="Genomic_DNA"/>
</dbReference>